<feature type="compositionally biased region" description="Basic and acidic residues" evidence="1">
    <location>
        <begin position="158"/>
        <end position="193"/>
    </location>
</feature>
<dbReference type="EMBL" id="KV425919">
    <property type="protein sequence ID" value="KZV98401.1"/>
    <property type="molecule type" value="Genomic_DNA"/>
</dbReference>
<evidence type="ECO:0000256" key="1">
    <source>
        <dbReference type="SAM" id="MobiDB-lite"/>
    </source>
</evidence>
<proteinExistence type="predicted"/>
<dbReference type="AlphaFoldDB" id="A0A165LVV0"/>
<feature type="compositionally biased region" description="Basic and acidic residues" evidence="1">
    <location>
        <begin position="225"/>
        <end position="266"/>
    </location>
</feature>
<feature type="compositionally biased region" description="Acidic residues" evidence="1">
    <location>
        <begin position="119"/>
        <end position="131"/>
    </location>
</feature>
<dbReference type="InParanoid" id="A0A165LVV0"/>
<protein>
    <submittedName>
        <fullName evidence="2">Uncharacterized protein</fullName>
    </submittedName>
</protein>
<dbReference type="Proteomes" id="UP000077266">
    <property type="component" value="Unassembled WGS sequence"/>
</dbReference>
<sequence>MKIDSIPSKTDSTKHRPQTHQTRGQPDHDRQPPTHTRSKHQQHRASGRDEPHKRLQGLPHHRRLGVAQAKNTQREREPKPSPKQGEKDPQQPAGGPGRRRRPDKQKDPQNKQQDKKQEEEDDPTETDETEDNPTKNSEIQSDTYIHEPDSNHQTPQVDDTRGQGDENRQRQPEGGEQLRQRRERDQEKAEKRRTGLALHRRRPNTKQHNTKRRRATRTTHNAGNDVEHRPPGERGERGERNKADKPPKTQHNKTQETKHKRTDTARKRAKKGTHSNTAANAPPTTNKYAGNAMSETSAPPTTDSPTHDNTGSPRAPCNNSKHPTRKRPTPGHNSPRTSDEKSQKRKTGIAPELRDGRKQKKKEAGNRSRARTRNPRGPQRKQNTRNKPHDTTNTNHRRNNVKHSPPDQRVKAYDRGKAAKRTARKDSKTRGSKQACYDREPHQGQPDTEPNKAYNEAPHRQREPSSTRQRPGQPAHTERQIEKHAENASTTGDRRSSAKERNTTYGQNAAGTSDRNGEKGITPTPRARRHEDGETTTNRKNRANAHIHTERKTKQQQKTKAKDQQKRDQTTADKERATEPGEPPPPKKYGKATPQRGENRHTQRSRNTTCIRTSQEKQKATPGDDQDRPTQ</sequence>
<feature type="compositionally biased region" description="Polar residues" evidence="1">
    <location>
        <begin position="503"/>
        <end position="514"/>
    </location>
</feature>
<feature type="compositionally biased region" description="Polar residues" evidence="1">
    <location>
        <begin position="274"/>
        <end position="321"/>
    </location>
</feature>
<organism evidence="2 3">
    <name type="scientific">Exidia glandulosa HHB12029</name>
    <dbReference type="NCBI Taxonomy" id="1314781"/>
    <lineage>
        <taxon>Eukaryota</taxon>
        <taxon>Fungi</taxon>
        <taxon>Dikarya</taxon>
        <taxon>Basidiomycota</taxon>
        <taxon>Agaricomycotina</taxon>
        <taxon>Agaricomycetes</taxon>
        <taxon>Auriculariales</taxon>
        <taxon>Exidiaceae</taxon>
        <taxon>Exidia</taxon>
    </lineage>
</organism>
<feature type="compositionally biased region" description="Basic and acidic residues" evidence="1">
    <location>
        <begin position="352"/>
        <end position="366"/>
    </location>
</feature>
<feature type="compositionally biased region" description="Basic residues" evidence="1">
    <location>
        <begin position="36"/>
        <end position="45"/>
    </location>
</feature>
<keyword evidence="3" id="KW-1185">Reference proteome</keyword>
<accession>A0A165LVV0</accession>
<evidence type="ECO:0000313" key="3">
    <source>
        <dbReference type="Proteomes" id="UP000077266"/>
    </source>
</evidence>
<feature type="compositionally biased region" description="Basic and acidic residues" evidence="1">
    <location>
        <begin position="104"/>
        <end position="118"/>
    </location>
</feature>
<reference evidence="2 3" key="1">
    <citation type="journal article" date="2016" name="Mol. Biol. Evol.">
        <title>Comparative Genomics of Early-Diverging Mushroom-Forming Fungi Provides Insights into the Origins of Lignocellulose Decay Capabilities.</title>
        <authorList>
            <person name="Nagy L.G."/>
            <person name="Riley R."/>
            <person name="Tritt A."/>
            <person name="Adam C."/>
            <person name="Daum C."/>
            <person name="Floudas D."/>
            <person name="Sun H."/>
            <person name="Yadav J.S."/>
            <person name="Pangilinan J."/>
            <person name="Larsson K.H."/>
            <person name="Matsuura K."/>
            <person name="Barry K."/>
            <person name="Labutti K."/>
            <person name="Kuo R."/>
            <person name="Ohm R.A."/>
            <person name="Bhattacharya S.S."/>
            <person name="Shirouzu T."/>
            <person name="Yoshinaga Y."/>
            <person name="Martin F.M."/>
            <person name="Grigoriev I.V."/>
            <person name="Hibbett D.S."/>
        </authorList>
    </citation>
    <scope>NUCLEOTIDE SEQUENCE [LARGE SCALE GENOMIC DNA]</scope>
    <source>
        <strain evidence="2 3">HHB12029</strain>
    </source>
</reference>
<name>A0A165LVV0_EXIGL</name>
<feature type="compositionally biased region" description="Basic and acidic residues" evidence="1">
    <location>
        <begin position="476"/>
        <end position="502"/>
    </location>
</feature>
<gene>
    <name evidence="2" type="ORF">EXIGLDRAFT_701195</name>
</gene>
<feature type="compositionally biased region" description="Basic and acidic residues" evidence="1">
    <location>
        <begin position="404"/>
        <end position="417"/>
    </location>
</feature>
<evidence type="ECO:0000313" key="2">
    <source>
        <dbReference type="EMBL" id="KZV98401.1"/>
    </source>
</evidence>
<feature type="region of interest" description="Disordered" evidence="1">
    <location>
        <begin position="1"/>
        <end position="631"/>
    </location>
</feature>
<feature type="compositionally biased region" description="Basic and acidic residues" evidence="1">
    <location>
        <begin position="560"/>
        <end position="579"/>
    </location>
</feature>
<feature type="compositionally biased region" description="Basic residues" evidence="1">
    <location>
        <begin position="198"/>
        <end position="217"/>
    </location>
</feature>
<feature type="compositionally biased region" description="Basic residues" evidence="1">
    <location>
        <begin position="368"/>
        <end position="386"/>
    </location>
</feature>
<feature type="compositionally biased region" description="Basic and acidic residues" evidence="1">
    <location>
        <begin position="72"/>
        <end position="89"/>
    </location>
</feature>